<protein>
    <recommendedName>
        <fullName evidence="3">Deacetylase PdaC domain-containing protein</fullName>
    </recommendedName>
</protein>
<dbReference type="Proteomes" id="UP000007887">
    <property type="component" value="Chromosome"/>
</dbReference>
<reference evidence="1 2" key="1">
    <citation type="submission" date="2011-10" db="EMBL/GenBank/DDBJ databases">
        <title>Whole genome sequence of Selenomonas ruminantium subsp. lactilytica TAM6421.</title>
        <authorList>
            <person name="Oguchi A."/>
            <person name="Ankai A."/>
            <person name="Kaneko J."/>
            <person name="Yamada-Narita S."/>
            <person name="Fukui S."/>
            <person name="Takahashi M."/>
            <person name="Onodera T."/>
            <person name="Kojima S."/>
            <person name="Fushimi T."/>
            <person name="Abe N."/>
            <person name="Kamio Y."/>
            <person name="Yamazaki S."/>
            <person name="Fujita N."/>
        </authorList>
    </citation>
    <scope>NUCLEOTIDE SEQUENCE [LARGE SCALE GENOMIC DNA]</scope>
    <source>
        <strain evidence="2">NBRC 103574 / TAM6421</strain>
    </source>
</reference>
<dbReference type="AlphaFoldDB" id="I0GMN2"/>
<dbReference type="RefSeq" id="WP_014423464.1">
    <property type="nucleotide sequence ID" value="NC_017068.1"/>
</dbReference>
<dbReference type="KEGG" id="sri:SELR_03110"/>
<dbReference type="PATRIC" id="fig|927704.6.peg.321"/>
<evidence type="ECO:0008006" key="3">
    <source>
        <dbReference type="Google" id="ProtNLM"/>
    </source>
</evidence>
<accession>I0GMN2</accession>
<name>I0GMN2_SELRL</name>
<dbReference type="HOGENOM" id="CLU_113273_0_0_9"/>
<dbReference type="EMBL" id="AP012292">
    <property type="protein sequence ID" value="BAL82019.1"/>
    <property type="molecule type" value="Genomic_DNA"/>
</dbReference>
<dbReference type="Gene3D" id="3.30.565.40">
    <property type="entry name" value="Fervidobacterium nodosum Rt17-B1 like"/>
    <property type="match status" value="1"/>
</dbReference>
<organism evidence="1 2">
    <name type="scientific">Selenomonas ruminantium subsp. lactilytica (strain NBRC 103574 / TAM6421)</name>
    <dbReference type="NCBI Taxonomy" id="927704"/>
    <lineage>
        <taxon>Bacteria</taxon>
        <taxon>Bacillati</taxon>
        <taxon>Bacillota</taxon>
        <taxon>Negativicutes</taxon>
        <taxon>Selenomonadales</taxon>
        <taxon>Selenomonadaceae</taxon>
        <taxon>Selenomonas</taxon>
    </lineage>
</organism>
<sequence length="208" mass="24415">MKRILLFVMVLYVIFVNTAFASISKISESGVSYQIEYPQLDSDDKNIADMINNDIKKYVNSFKVDYNNGKFYEGQMKFETKYEDDNYLSIIFNDSRTYQAHYRPQNKYIGLNYNKRTGEKIPLRYFVHIGTDDSYTIRECPLYNSANKKIDRYEFSKGSKLIRDNYFLYGGGTIALIYQVHERGCHADGMTYAVLDLKTIDYLNRKNP</sequence>
<evidence type="ECO:0000313" key="1">
    <source>
        <dbReference type="EMBL" id="BAL82019.1"/>
    </source>
</evidence>
<evidence type="ECO:0000313" key="2">
    <source>
        <dbReference type="Proteomes" id="UP000007887"/>
    </source>
</evidence>
<dbReference type="eggNOG" id="ENOG50331HB">
    <property type="taxonomic scope" value="Bacteria"/>
</dbReference>
<gene>
    <name evidence="1" type="ordered locus">SELR_03110</name>
</gene>
<dbReference type="OrthoDB" id="1669560at2"/>
<proteinExistence type="predicted"/>